<protein>
    <submittedName>
        <fullName evidence="1">Uncharacterized protein</fullName>
    </submittedName>
</protein>
<accession>A0A2S7WMY4</accession>
<evidence type="ECO:0000313" key="2">
    <source>
        <dbReference type="Proteomes" id="UP000238882"/>
    </source>
</evidence>
<evidence type="ECO:0000313" key="1">
    <source>
        <dbReference type="EMBL" id="PQJ78968.1"/>
    </source>
</evidence>
<keyword evidence="2" id="KW-1185">Reference proteome</keyword>
<dbReference type="Proteomes" id="UP000238882">
    <property type="component" value="Unassembled WGS sequence"/>
</dbReference>
<name>A0A2S7WMY4_9FLAO</name>
<organism evidence="1 2">
    <name type="scientific">Polaribacter porphyrae</name>
    <dbReference type="NCBI Taxonomy" id="1137780"/>
    <lineage>
        <taxon>Bacteria</taxon>
        <taxon>Pseudomonadati</taxon>
        <taxon>Bacteroidota</taxon>
        <taxon>Flavobacteriia</taxon>
        <taxon>Flavobacteriales</taxon>
        <taxon>Flavobacteriaceae</taxon>
    </lineage>
</organism>
<dbReference type="EMBL" id="MSCN01000001">
    <property type="protein sequence ID" value="PQJ78968.1"/>
    <property type="molecule type" value="Genomic_DNA"/>
</dbReference>
<gene>
    <name evidence="1" type="ORF">BTO18_07140</name>
</gene>
<proteinExistence type="predicted"/>
<comment type="caution">
    <text evidence="1">The sequence shown here is derived from an EMBL/GenBank/DDBJ whole genome shotgun (WGS) entry which is preliminary data.</text>
</comment>
<reference evidence="1 2" key="1">
    <citation type="submission" date="2016-12" db="EMBL/GenBank/DDBJ databases">
        <title>Trade-off between light-utilization and light-protection in marine flavobacteria.</title>
        <authorList>
            <person name="Kumagai Y."/>
            <person name="Yoshizawa S."/>
            <person name="Kogure K."/>
            <person name="Iwasaki W."/>
        </authorList>
    </citation>
    <scope>NUCLEOTIDE SEQUENCE [LARGE SCALE GENOMIC DNA]</scope>
    <source>
        <strain evidence="1 2">NBRC 108759</strain>
    </source>
</reference>
<dbReference type="OrthoDB" id="1421677at2"/>
<dbReference type="RefSeq" id="WP_105015567.1">
    <property type="nucleotide sequence ID" value="NZ_MSCN01000001.1"/>
</dbReference>
<dbReference type="AlphaFoldDB" id="A0A2S7WMY4"/>
<sequence>MPYSGGSSTHSGIAYQNWFLALQVAYSFFEANRIIYPEAFTTDISIIDDIKVIHNGQTTFFNVKYRSPASNLHWNQGDLKSQLLFKNLRHQHEANKKANIILVSESNCYLITEVFIRARNAMTPADLPLALESIKAIEEWEKAKLGLDYNDFQLLTFAKKVSMRSLPLFEIQNLIEHRFNPLGNSKAVSKLFFAKSIECSSNKTMIEKKNINKWLLDDGIHFNLDNK</sequence>